<feature type="transmembrane region" description="Helical" evidence="1">
    <location>
        <begin position="377"/>
        <end position="394"/>
    </location>
</feature>
<accession>A0A075FL05</accession>
<feature type="transmembrane region" description="Helical" evidence="1">
    <location>
        <begin position="611"/>
        <end position="632"/>
    </location>
</feature>
<keyword evidence="1" id="KW-1133">Transmembrane helix</keyword>
<reference evidence="2" key="1">
    <citation type="journal article" date="2014" name="Genome Biol. Evol.">
        <title>Pangenome evidence for extensive interdomain horizontal transfer affecting lineage core and shell genes in uncultured planktonic thaumarchaeota and euryarchaeota.</title>
        <authorList>
            <person name="Deschamps P."/>
            <person name="Zivanovic Y."/>
            <person name="Moreira D."/>
            <person name="Rodriguez-Valera F."/>
            <person name="Lopez-Garcia P."/>
        </authorList>
    </citation>
    <scope>NUCLEOTIDE SEQUENCE</scope>
</reference>
<protein>
    <recommendedName>
        <fullName evidence="3">Redoxin domain-containing protein</fullName>
    </recommendedName>
</protein>
<feature type="transmembrane region" description="Helical" evidence="1">
    <location>
        <begin position="704"/>
        <end position="732"/>
    </location>
</feature>
<dbReference type="AlphaFoldDB" id="A0A075FL05"/>
<proteinExistence type="predicted"/>
<keyword evidence="1" id="KW-0812">Transmembrane</keyword>
<evidence type="ECO:0008006" key="3">
    <source>
        <dbReference type="Google" id="ProtNLM"/>
    </source>
</evidence>
<organism evidence="2">
    <name type="scientific">uncultured marine group II/III euryarchaeote AD1000_19_G08</name>
    <dbReference type="NCBI Taxonomy" id="1457733"/>
    <lineage>
        <taxon>Archaea</taxon>
        <taxon>Methanobacteriati</taxon>
        <taxon>Methanobacteriota</taxon>
        <taxon>environmental samples</taxon>
    </lineage>
</organism>
<feature type="transmembrane region" description="Helical" evidence="1">
    <location>
        <begin position="345"/>
        <end position="365"/>
    </location>
</feature>
<feature type="transmembrane region" description="Helical" evidence="1">
    <location>
        <begin position="583"/>
        <end position="605"/>
    </location>
</feature>
<name>A0A075FL05_9EURY</name>
<keyword evidence="1" id="KW-0472">Membrane</keyword>
<evidence type="ECO:0000256" key="1">
    <source>
        <dbReference type="SAM" id="Phobius"/>
    </source>
</evidence>
<feature type="transmembrane region" description="Helical" evidence="1">
    <location>
        <begin position="551"/>
        <end position="571"/>
    </location>
</feature>
<feature type="transmembrane region" description="Helical" evidence="1">
    <location>
        <begin position="674"/>
        <end position="692"/>
    </location>
</feature>
<dbReference type="Gene3D" id="3.40.30.10">
    <property type="entry name" value="Glutaredoxin"/>
    <property type="match status" value="1"/>
</dbReference>
<feature type="transmembrane region" description="Helical" evidence="1">
    <location>
        <begin position="753"/>
        <end position="775"/>
    </location>
</feature>
<evidence type="ECO:0000313" key="2">
    <source>
        <dbReference type="EMBL" id="AIE92054.1"/>
    </source>
</evidence>
<dbReference type="InterPro" id="IPR036249">
    <property type="entry name" value="Thioredoxin-like_sf"/>
</dbReference>
<dbReference type="SUPFAM" id="SSF52833">
    <property type="entry name" value="Thioredoxin-like"/>
    <property type="match status" value="1"/>
</dbReference>
<dbReference type="EMBL" id="KF900356">
    <property type="protein sequence ID" value="AIE92054.1"/>
    <property type="molecule type" value="Genomic_DNA"/>
</dbReference>
<sequence length="778" mass="83328">MGPGTRTARAGILIALAMLLTVTSTSLMVNAQDVMEAEGPGIEWTLPDTHMLYLKGTEEQPFLDRNWTTNTGQPLGRAEFTKTSSALNPNLIDIQSAPLAESFRFEGNITVRLFASLDSTNDGCRLTNVLPGSAGAETSFSVTLSLGSSVVIENAQTNSLPMEESYLSAHEFTVQALDVNVSLASGDPISLQVDVQHDCLQQGVLWWGTYDATSGIIFDGNVIEPKLEYSIDSNRMARVEFTPISPWGPGDFDGQVLEIVGPLDWDEMVHGFGKEDQRLEHFETPHGTRTGEGNRTILTWSSEKPLLPGRYMIDACFTVTDQNPGELCDAIGVLRFEIPQDPKPMLSSMWAAVVVPLGIIAWIGVSMREAMLPIQTYAILLLLAIAALGPAMHLPDIDSNAPREEGAAPSFALLSHDGELVKLPELLKGSDAVVVGLFRTGSPNAIRQFDDFRGTEIISESDIAFIQIATGEGVQSVDLDTYSLTLNESWPLLMDEADAAVGKAFPSGATDAVIIIDSAGFVTDWQPGTMSALEIDEAVSSASRGSGNNPLSLFSVIIGTALLPLAVLAMPRDRELELPEESLFPGAGALMTAAGAAAGFGLWALPVALMAAFGLGAFWIWVELLLAVVLVYHGLSVLLHGKIAEVERLITVTYSRLPDGFRAWRDRASFAEDVYLGLWLAWLLWLRTPALIPQGVGAVARSDILGILLSVLAMLGFLVAAGIVVNIARLVALSPGNLSRVFGWLSVGIRPRAWGLASAILGTWVALALLVGPVMGSL</sequence>